<proteinExistence type="predicted"/>
<dbReference type="RefSeq" id="WP_258569518.1">
    <property type="nucleotide sequence ID" value="NZ_JAKUDN010000002.1"/>
</dbReference>
<keyword evidence="3" id="KW-1185">Reference proteome</keyword>
<dbReference type="EMBL" id="JAKUDN010000002">
    <property type="protein sequence ID" value="MCP8352413.1"/>
    <property type="molecule type" value="Genomic_DNA"/>
</dbReference>
<dbReference type="Pfam" id="PF01458">
    <property type="entry name" value="SUFBD_core"/>
    <property type="match status" value="1"/>
</dbReference>
<accession>A0ABT1L6A5</accession>
<protein>
    <submittedName>
        <fullName evidence="2">SufD family Fe-S cluster assembly protein</fullName>
    </submittedName>
</protein>
<evidence type="ECO:0000259" key="1">
    <source>
        <dbReference type="Pfam" id="PF01458"/>
    </source>
</evidence>
<reference evidence="2 3" key="1">
    <citation type="journal article" date="2022" name="Nat. Microbiol.">
        <title>The microbiome of a bacterivorous marine choanoflagellate contains a resource-demanding obligate bacterial associate.</title>
        <authorList>
            <person name="Needham D.M."/>
            <person name="Poirier C."/>
            <person name="Bachy C."/>
            <person name="George E.E."/>
            <person name="Wilken S."/>
            <person name="Yung C.C.M."/>
            <person name="Limardo A.J."/>
            <person name="Morando M."/>
            <person name="Sudek L."/>
            <person name="Malmstrom R.R."/>
            <person name="Keeling P.J."/>
            <person name="Santoro A.E."/>
            <person name="Worden A.Z."/>
        </authorList>
    </citation>
    <scope>NUCLEOTIDE SEQUENCE [LARGE SCALE GENOMIC DNA]</scope>
    <source>
        <strain evidence="2 3">Comchoano-2</strain>
    </source>
</reference>
<dbReference type="SUPFAM" id="SSF101960">
    <property type="entry name" value="Stabilizer of iron transporter SufD"/>
    <property type="match status" value="1"/>
</dbReference>
<comment type="caution">
    <text evidence="2">The sequence shown here is derived from an EMBL/GenBank/DDBJ whole genome shotgun (WGS) entry which is preliminary data.</text>
</comment>
<evidence type="ECO:0000313" key="3">
    <source>
        <dbReference type="Proteomes" id="UP001320768"/>
    </source>
</evidence>
<dbReference type="PANTHER" id="PTHR43575">
    <property type="entry name" value="PROTEIN ABCI7, CHLOROPLASTIC"/>
    <property type="match status" value="1"/>
</dbReference>
<evidence type="ECO:0000313" key="2">
    <source>
        <dbReference type="EMBL" id="MCP8352413.1"/>
    </source>
</evidence>
<dbReference type="InterPro" id="IPR055346">
    <property type="entry name" value="Fe-S_cluster_assembly_SufBD"/>
</dbReference>
<feature type="domain" description="SUF system FeS cluster assembly SufBD core" evidence="1">
    <location>
        <begin position="99"/>
        <end position="322"/>
    </location>
</feature>
<dbReference type="Proteomes" id="UP001320768">
    <property type="component" value="Unassembled WGS sequence"/>
</dbReference>
<gene>
    <name evidence="2" type="ORF">MKS91_03800</name>
</gene>
<sequence length="350" mass="39270">MVTRNRIDFKDVAAVAVQEESWRRMPVMSFCYQQCRAQPIVSGKTLVTYNGHVKETIVGLQSVEYVHSSVWPGEFLYHEISQFPYTMTVTLTSGTYHWQDSSDVGCAARYLLVVEAGQYCVLHETMQLQDSARNLDIVVKKGASLQHYAALKPAGQMCDHIQVWVEEGASYQQFFAISGQDVYRRSQCFHALASDSQVMVQGMVAVKSQGFVSDHTLLKQHAANTRSIHRVNTILDQGAKADVYSTVDVVPKAPKVTTRQNIRHLLLSEDAKAFSKPALNISVDDVDCQHGAVSRMIDDDLLFYMNSRGLDRQQATQLYLEGYVDTCFKGYPEGDRLALQIKKAIGLLDE</sequence>
<dbReference type="InterPro" id="IPR000825">
    <property type="entry name" value="SUF_FeS_clus_asmbl_SufBD_core"/>
</dbReference>
<name>A0ABT1L6A5_9GAMM</name>
<dbReference type="PANTHER" id="PTHR43575:SF1">
    <property type="entry name" value="PROTEIN ABCI7, CHLOROPLASTIC"/>
    <property type="match status" value="1"/>
</dbReference>
<organism evidence="2 3">
    <name type="scientific">Candidatus Synchoanobacter obligatus</name>
    <dbReference type="NCBI Taxonomy" id="2919597"/>
    <lineage>
        <taxon>Bacteria</taxon>
        <taxon>Pseudomonadati</taxon>
        <taxon>Pseudomonadota</taxon>
        <taxon>Gammaproteobacteria</taxon>
        <taxon>Candidatus Comchoanobacterales</taxon>
        <taxon>Candidatus Comchoanobacteraceae</taxon>
        <taxon>Candidatus Synchoanobacter</taxon>
    </lineage>
</organism>
<dbReference type="InterPro" id="IPR037284">
    <property type="entry name" value="SUF_FeS_clus_asmbl_SufBD_sf"/>
</dbReference>